<feature type="domain" description="Nudix hydrolase" evidence="10">
    <location>
        <begin position="35"/>
        <end position="157"/>
    </location>
</feature>
<dbReference type="GO" id="GO:0046872">
    <property type="term" value="F:metal ion binding"/>
    <property type="evidence" value="ECO:0007669"/>
    <property type="project" value="UniProtKB-KW"/>
</dbReference>
<dbReference type="PROSITE" id="PS51462">
    <property type="entry name" value="NUDIX"/>
    <property type="match status" value="1"/>
</dbReference>
<evidence type="ECO:0000259" key="10">
    <source>
        <dbReference type="PROSITE" id="PS51462"/>
    </source>
</evidence>
<comment type="cofactor">
    <cofactor evidence="1">
        <name>Mg(2+)</name>
        <dbReference type="ChEBI" id="CHEBI:18420"/>
    </cofactor>
</comment>
<dbReference type="RefSeq" id="WP_076117933.1">
    <property type="nucleotide sequence ID" value="NZ_MPTC01000004.1"/>
</dbReference>
<dbReference type="InterPro" id="IPR020084">
    <property type="entry name" value="NUDIX_hydrolase_CS"/>
</dbReference>
<evidence type="ECO:0000256" key="1">
    <source>
        <dbReference type="ARBA" id="ARBA00001946"/>
    </source>
</evidence>
<dbReference type="InterPro" id="IPR000086">
    <property type="entry name" value="NUDIX_hydrolase_dom"/>
</dbReference>
<evidence type="ECO:0000256" key="9">
    <source>
        <dbReference type="ARBA" id="ARBA00023679"/>
    </source>
</evidence>
<name>A0A1R0Y5G5_9BACL</name>
<comment type="catalytic activity">
    <reaction evidence="9">
        <text>a 5'-end NAD(+)-phospho-ribonucleoside in mRNA + H2O = a 5'-end phospho-adenosine-phospho-ribonucleoside in mRNA + beta-nicotinamide D-ribonucleotide + 2 H(+)</text>
        <dbReference type="Rhea" id="RHEA:60876"/>
        <dbReference type="Rhea" id="RHEA-COMP:15698"/>
        <dbReference type="Rhea" id="RHEA-COMP:15719"/>
        <dbReference type="ChEBI" id="CHEBI:14649"/>
        <dbReference type="ChEBI" id="CHEBI:15377"/>
        <dbReference type="ChEBI" id="CHEBI:15378"/>
        <dbReference type="ChEBI" id="CHEBI:144029"/>
        <dbReference type="ChEBI" id="CHEBI:144051"/>
    </reaction>
    <physiologicalReaction direction="left-to-right" evidence="9">
        <dbReference type="Rhea" id="RHEA:60877"/>
    </physiologicalReaction>
</comment>
<dbReference type="GO" id="GO:0006742">
    <property type="term" value="P:NADP+ catabolic process"/>
    <property type="evidence" value="ECO:0007669"/>
    <property type="project" value="TreeGrafter"/>
</dbReference>
<evidence type="ECO:0000313" key="11">
    <source>
        <dbReference type="EMBL" id="OMD42496.1"/>
    </source>
</evidence>
<protein>
    <recommendedName>
        <fullName evidence="4">NAD(+) diphosphatase</fullName>
        <ecNumber evidence="4">3.6.1.22</ecNumber>
    </recommendedName>
</protein>
<dbReference type="GO" id="GO:0019677">
    <property type="term" value="P:NAD+ catabolic process"/>
    <property type="evidence" value="ECO:0007669"/>
    <property type="project" value="TreeGrafter"/>
</dbReference>
<evidence type="ECO:0000256" key="5">
    <source>
        <dbReference type="ARBA" id="ARBA00022723"/>
    </source>
</evidence>
<gene>
    <name evidence="11" type="ORF">BSK52_06715</name>
</gene>
<dbReference type="GO" id="GO:0005829">
    <property type="term" value="C:cytosol"/>
    <property type="evidence" value="ECO:0007669"/>
    <property type="project" value="TreeGrafter"/>
</dbReference>
<evidence type="ECO:0000256" key="6">
    <source>
        <dbReference type="ARBA" id="ARBA00022801"/>
    </source>
</evidence>
<organism evidence="11 12">
    <name type="scientific">Paenibacillus odorifer</name>
    <dbReference type="NCBI Taxonomy" id="189426"/>
    <lineage>
        <taxon>Bacteria</taxon>
        <taxon>Bacillati</taxon>
        <taxon>Bacillota</taxon>
        <taxon>Bacilli</taxon>
        <taxon>Bacillales</taxon>
        <taxon>Paenibacillaceae</taxon>
        <taxon>Paenibacillus</taxon>
    </lineage>
</organism>
<evidence type="ECO:0000256" key="3">
    <source>
        <dbReference type="ARBA" id="ARBA00009595"/>
    </source>
</evidence>
<dbReference type="Pfam" id="PF00293">
    <property type="entry name" value="NUDIX"/>
    <property type="match status" value="1"/>
</dbReference>
<sequence>MKYCLECGTALVMKESDGEGQVPYCNACEMFRFPIFSTAISTAVLNRDMNKILLIQQYNRPDYILLAGYVNKGEDAETTLIREVKEEVGIDIVAYEYMRSLYFAPSNTLMLNFIGVADTEDLSQVSAEVDHAQWFTLEEAARAIKKNSLAETFLLAIIEKLNAGQVQVNSNPVTVGGTM</sequence>
<keyword evidence="5" id="KW-0479">Metal-binding</keyword>
<dbReference type="InterPro" id="IPR015797">
    <property type="entry name" value="NUDIX_hydrolase-like_dom_sf"/>
</dbReference>
<reference evidence="11 12" key="1">
    <citation type="submission" date="2016-10" db="EMBL/GenBank/DDBJ databases">
        <title>Paenibacillus species isolates.</title>
        <authorList>
            <person name="Beno S.M."/>
        </authorList>
    </citation>
    <scope>NUCLEOTIDE SEQUENCE [LARGE SCALE GENOMIC DNA]</scope>
    <source>
        <strain evidence="11 12">FSL H7-0710</strain>
    </source>
</reference>
<dbReference type="PROSITE" id="PS00893">
    <property type="entry name" value="NUDIX_BOX"/>
    <property type="match status" value="1"/>
</dbReference>
<accession>A0A1R0Y5G5</accession>
<keyword evidence="8" id="KW-0520">NAD</keyword>
<dbReference type="PANTHER" id="PTHR42904">
    <property type="entry name" value="NUDIX HYDROLASE, NUDC SUBFAMILY"/>
    <property type="match status" value="1"/>
</dbReference>
<dbReference type="InterPro" id="IPR049734">
    <property type="entry name" value="NudC-like_C"/>
</dbReference>
<keyword evidence="6 11" id="KW-0378">Hydrolase</keyword>
<evidence type="ECO:0000256" key="8">
    <source>
        <dbReference type="ARBA" id="ARBA00023027"/>
    </source>
</evidence>
<keyword evidence="7" id="KW-0460">Magnesium</keyword>
<evidence type="ECO:0000256" key="7">
    <source>
        <dbReference type="ARBA" id="ARBA00022842"/>
    </source>
</evidence>
<dbReference type="PANTHER" id="PTHR42904:SF6">
    <property type="entry name" value="NAD-CAPPED RNA HYDROLASE NUDT12"/>
    <property type="match status" value="1"/>
</dbReference>
<evidence type="ECO:0000256" key="2">
    <source>
        <dbReference type="ARBA" id="ARBA00001947"/>
    </source>
</evidence>
<proteinExistence type="inferred from homology"/>
<dbReference type="GO" id="GO:0035529">
    <property type="term" value="F:NADH pyrophosphatase activity"/>
    <property type="evidence" value="ECO:0007669"/>
    <property type="project" value="TreeGrafter"/>
</dbReference>
<dbReference type="EC" id="3.6.1.22" evidence="4"/>
<dbReference type="SUPFAM" id="SSF55811">
    <property type="entry name" value="Nudix"/>
    <property type="match status" value="1"/>
</dbReference>
<comment type="cofactor">
    <cofactor evidence="2">
        <name>Zn(2+)</name>
        <dbReference type="ChEBI" id="CHEBI:29105"/>
    </cofactor>
</comment>
<comment type="similarity">
    <text evidence="3">Belongs to the Nudix hydrolase family. NudC subfamily.</text>
</comment>
<dbReference type="EMBL" id="MPTC01000004">
    <property type="protein sequence ID" value="OMD42496.1"/>
    <property type="molecule type" value="Genomic_DNA"/>
</dbReference>
<evidence type="ECO:0000256" key="4">
    <source>
        <dbReference type="ARBA" id="ARBA00012381"/>
    </source>
</evidence>
<dbReference type="CDD" id="cd03429">
    <property type="entry name" value="NUDIX_NADH_pyrophosphatase_Nudt13"/>
    <property type="match status" value="1"/>
</dbReference>
<dbReference type="InterPro" id="IPR050241">
    <property type="entry name" value="NAD-cap_RNA_hydrolase_NudC"/>
</dbReference>
<dbReference type="Proteomes" id="UP000187439">
    <property type="component" value="Unassembled WGS sequence"/>
</dbReference>
<comment type="caution">
    <text evidence="11">The sequence shown here is derived from an EMBL/GenBank/DDBJ whole genome shotgun (WGS) entry which is preliminary data.</text>
</comment>
<evidence type="ECO:0000313" key="12">
    <source>
        <dbReference type="Proteomes" id="UP000187439"/>
    </source>
</evidence>
<dbReference type="AlphaFoldDB" id="A0A1R0Y5G5"/>
<dbReference type="Gene3D" id="3.90.79.10">
    <property type="entry name" value="Nucleoside Triphosphate Pyrophosphohydrolase"/>
    <property type="match status" value="1"/>
</dbReference>
<dbReference type="OrthoDB" id="9800077at2"/>